<comment type="caution">
    <text evidence="2">The sequence shown here is derived from an EMBL/GenBank/DDBJ whole genome shotgun (WGS) entry which is preliminary data.</text>
</comment>
<evidence type="ECO:0000313" key="3">
    <source>
        <dbReference type="Proteomes" id="UP000244940"/>
    </source>
</evidence>
<keyword evidence="3" id="KW-1185">Reference proteome</keyword>
<gene>
    <name evidence="2" type="ORF">C4N9_21185</name>
</gene>
<dbReference type="Proteomes" id="UP000244940">
    <property type="component" value="Unassembled WGS sequence"/>
</dbReference>
<protein>
    <submittedName>
        <fullName evidence="2">Uncharacterized protein</fullName>
    </submittedName>
</protein>
<accession>A0A2U2C403</accession>
<organism evidence="2 3">
    <name type="scientific">Pararhodobacter marinus</name>
    <dbReference type="NCBI Taxonomy" id="2184063"/>
    <lineage>
        <taxon>Bacteria</taxon>
        <taxon>Pseudomonadati</taxon>
        <taxon>Pseudomonadota</taxon>
        <taxon>Alphaproteobacteria</taxon>
        <taxon>Rhodobacterales</taxon>
        <taxon>Paracoccaceae</taxon>
        <taxon>Pararhodobacter</taxon>
    </lineage>
</organism>
<evidence type="ECO:0000256" key="1">
    <source>
        <dbReference type="SAM" id="SignalP"/>
    </source>
</evidence>
<feature type="chain" id="PRO_5015719895" evidence="1">
    <location>
        <begin position="21"/>
        <end position="77"/>
    </location>
</feature>
<name>A0A2U2C403_9RHOB</name>
<feature type="signal peptide" evidence="1">
    <location>
        <begin position="1"/>
        <end position="20"/>
    </location>
</feature>
<dbReference type="EMBL" id="QEYD01000018">
    <property type="protein sequence ID" value="PWE26616.1"/>
    <property type="molecule type" value="Genomic_DNA"/>
</dbReference>
<sequence length="77" mass="8125">MFKIALIATALSVTALGAHAAPTSLDTLAPASPQASLLDIAGPAAEAAADYEQTAYYCGWVTVYDAWGNWVTVWQCY</sequence>
<dbReference type="RefSeq" id="WP_109535340.1">
    <property type="nucleotide sequence ID" value="NZ_QEYD01000018.1"/>
</dbReference>
<proteinExistence type="predicted"/>
<evidence type="ECO:0000313" key="2">
    <source>
        <dbReference type="EMBL" id="PWE26616.1"/>
    </source>
</evidence>
<dbReference type="GeneID" id="94367413"/>
<keyword evidence="1" id="KW-0732">Signal</keyword>
<dbReference type="AlphaFoldDB" id="A0A2U2C403"/>
<reference evidence="2 3" key="1">
    <citation type="submission" date="2018-05" db="EMBL/GenBank/DDBJ databases">
        <title>Pararhodobacter marina sp. nov., isolated from deep-sea water of the Indian Ocean.</title>
        <authorList>
            <person name="Lai Q.Sr."/>
            <person name="Liu X."/>
            <person name="Shao Z."/>
        </authorList>
    </citation>
    <scope>NUCLEOTIDE SEQUENCE [LARGE SCALE GENOMIC DNA]</scope>
    <source>
        <strain evidence="2 3">CIC4N-9</strain>
    </source>
</reference>